<keyword evidence="1" id="KW-1133">Transmembrane helix</keyword>
<evidence type="ECO:0000256" key="2">
    <source>
        <dbReference type="SAM" id="SignalP"/>
    </source>
</evidence>
<keyword evidence="1" id="KW-0472">Membrane</keyword>
<dbReference type="SUPFAM" id="SSF49265">
    <property type="entry name" value="Fibronectin type III"/>
    <property type="match status" value="1"/>
</dbReference>
<sequence>MKKNLLLVLFFFLLAVKPVLAADLNIDCPASPTVCSKSGFADPLFSNTLDGFWYPGKSITKTLNLKNSDSETREMAIRGTRTSDFSILENVMQISIVGGTTVIWSGSVTDFYGQDKIGMGIFAPGADLDYDFTVSMSFAADDNYQNKETVFDLTLGFWVEPVSTPTPTPTSAPGGGGGGTVLGASVSAPVCSDIAPASAPVLTSAVAGTNSVTLFWNEANGPLTYYLIAFGTQSGVPLYGNPNIGGAGTTSYTVTNLSAGQLYYFKVRAGNGCMPGPFSSELSSVPLGTTLAVGVPPGFQEGVLGVETGKEGAPGELGGGTATGSGEVEGEAIGKFSKLPLILGGLVLILILIVVISFFRRKK</sequence>
<protein>
    <recommendedName>
        <fullName evidence="3">Fibronectin type-III domain-containing protein</fullName>
    </recommendedName>
</protein>
<dbReference type="CDD" id="cd00063">
    <property type="entry name" value="FN3"/>
    <property type="match status" value="1"/>
</dbReference>
<dbReference type="AlphaFoldDB" id="A0A2M7BBC7"/>
<accession>A0A2M7BBC7</accession>
<dbReference type="Proteomes" id="UP000229631">
    <property type="component" value="Unassembled WGS sequence"/>
</dbReference>
<evidence type="ECO:0000256" key="1">
    <source>
        <dbReference type="SAM" id="Phobius"/>
    </source>
</evidence>
<feature type="transmembrane region" description="Helical" evidence="1">
    <location>
        <begin position="339"/>
        <end position="359"/>
    </location>
</feature>
<dbReference type="Pfam" id="PF00041">
    <property type="entry name" value="fn3"/>
    <property type="match status" value="1"/>
</dbReference>
<keyword evidence="2" id="KW-0732">Signal</keyword>
<comment type="caution">
    <text evidence="4">The sequence shown here is derived from an EMBL/GenBank/DDBJ whole genome shotgun (WGS) entry which is preliminary data.</text>
</comment>
<evidence type="ECO:0000259" key="3">
    <source>
        <dbReference type="PROSITE" id="PS50853"/>
    </source>
</evidence>
<name>A0A2M7BBC7_9BACT</name>
<evidence type="ECO:0000313" key="4">
    <source>
        <dbReference type="EMBL" id="PIV00370.1"/>
    </source>
</evidence>
<dbReference type="SMART" id="SM00060">
    <property type="entry name" value="FN3"/>
    <property type="match status" value="1"/>
</dbReference>
<feature type="domain" description="Fibronectin type-III" evidence="3">
    <location>
        <begin position="196"/>
        <end position="292"/>
    </location>
</feature>
<feature type="chain" id="PRO_5014682589" description="Fibronectin type-III domain-containing protein" evidence="2">
    <location>
        <begin position="22"/>
        <end position="363"/>
    </location>
</feature>
<organism evidence="4 5">
    <name type="scientific">Candidatus Shapirobacteria bacterium CG03_land_8_20_14_0_80_39_12</name>
    <dbReference type="NCBI Taxonomy" id="1974879"/>
    <lineage>
        <taxon>Bacteria</taxon>
        <taxon>Candidatus Shapironibacteriota</taxon>
    </lineage>
</organism>
<dbReference type="InterPro" id="IPR003961">
    <property type="entry name" value="FN3_dom"/>
</dbReference>
<feature type="signal peptide" evidence="2">
    <location>
        <begin position="1"/>
        <end position="21"/>
    </location>
</feature>
<gene>
    <name evidence="4" type="ORF">COS54_03170</name>
</gene>
<dbReference type="PROSITE" id="PS50853">
    <property type="entry name" value="FN3"/>
    <property type="match status" value="1"/>
</dbReference>
<proteinExistence type="predicted"/>
<reference evidence="5" key="1">
    <citation type="submission" date="2017-09" db="EMBL/GenBank/DDBJ databases">
        <title>Depth-based differentiation of microbial function through sediment-hosted aquifers and enrichment of novel symbionts in the deep terrestrial subsurface.</title>
        <authorList>
            <person name="Probst A.J."/>
            <person name="Ladd B."/>
            <person name="Jarett J.K."/>
            <person name="Geller-Mcgrath D.E."/>
            <person name="Sieber C.M.K."/>
            <person name="Emerson J.B."/>
            <person name="Anantharaman K."/>
            <person name="Thomas B.C."/>
            <person name="Malmstrom R."/>
            <person name="Stieglmeier M."/>
            <person name="Klingl A."/>
            <person name="Woyke T."/>
            <person name="Ryan C.M."/>
            <person name="Banfield J.F."/>
        </authorList>
    </citation>
    <scope>NUCLEOTIDE SEQUENCE [LARGE SCALE GENOMIC DNA]</scope>
</reference>
<keyword evidence="1" id="KW-0812">Transmembrane</keyword>
<dbReference type="Gene3D" id="2.60.40.10">
    <property type="entry name" value="Immunoglobulins"/>
    <property type="match status" value="1"/>
</dbReference>
<evidence type="ECO:0000313" key="5">
    <source>
        <dbReference type="Proteomes" id="UP000229631"/>
    </source>
</evidence>
<dbReference type="EMBL" id="PEVC01000055">
    <property type="protein sequence ID" value="PIV00370.1"/>
    <property type="molecule type" value="Genomic_DNA"/>
</dbReference>
<dbReference type="InterPro" id="IPR013783">
    <property type="entry name" value="Ig-like_fold"/>
</dbReference>
<dbReference type="InterPro" id="IPR036116">
    <property type="entry name" value="FN3_sf"/>
</dbReference>